<evidence type="ECO:0000256" key="2">
    <source>
        <dbReference type="SAM" id="MobiDB-lite"/>
    </source>
</evidence>
<comment type="caution">
    <text evidence="6">The sequence shown here is derived from an EMBL/GenBank/DDBJ whole genome shotgun (WGS) entry which is preliminary data.</text>
</comment>
<feature type="region of interest" description="Disordered" evidence="2">
    <location>
        <begin position="92"/>
        <end position="145"/>
    </location>
</feature>
<reference evidence="6 7" key="1">
    <citation type="journal article" date="2020" name="IScience">
        <title>Genome Sequencing of the Endangered Kingdonia uniflora (Circaeasteraceae, Ranunculales) Reveals Potential Mechanisms of Evolutionary Specialization.</title>
        <authorList>
            <person name="Sun Y."/>
            <person name="Deng T."/>
            <person name="Zhang A."/>
            <person name="Moore M.J."/>
            <person name="Landis J.B."/>
            <person name="Lin N."/>
            <person name="Zhang H."/>
            <person name="Zhang X."/>
            <person name="Huang J."/>
            <person name="Zhang X."/>
            <person name="Sun H."/>
            <person name="Wang H."/>
        </authorList>
    </citation>
    <scope>NUCLEOTIDE SEQUENCE [LARGE SCALE GENOMIC DNA]</scope>
    <source>
        <strain evidence="6">TB1705</strain>
        <tissue evidence="6">Leaf</tissue>
    </source>
</reference>
<keyword evidence="3" id="KW-1133">Transmembrane helix</keyword>
<gene>
    <name evidence="6" type="ORF">GIB67_007300</name>
</gene>
<evidence type="ECO:0000313" key="7">
    <source>
        <dbReference type="Proteomes" id="UP000541444"/>
    </source>
</evidence>
<name>A0A7J7NX95_9MAGN</name>
<dbReference type="InterPro" id="IPR011707">
    <property type="entry name" value="Cu-oxidase-like_N"/>
</dbReference>
<protein>
    <recommendedName>
        <fullName evidence="8">Plastocyanin-like domain-containing protein</fullName>
    </recommendedName>
</protein>
<evidence type="ECO:0000313" key="6">
    <source>
        <dbReference type="EMBL" id="KAF6171779.1"/>
    </source>
</evidence>
<evidence type="ECO:0008006" key="8">
    <source>
        <dbReference type="Google" id="ProtNLM"/>
    </source>
</evidence>
<dbReference type="Pfam" id="PF06075">
    <property type="entry name" value="DUF936"/>
    <property type="match status" value="1"/>
</dbReference>
<feature type="domain" description="Plastocyanin-like" evidence="5">
    <location>
        <begin position="202"/>
        <end position="309"/>
    </location>
</feature>
<accession>A0A7J7NX95</accession>
<comment type="similarity">
    <text evidence="1">Belongs to the multicopper oxidase family.</text>
</comment>
<evidence type="ECO:0000256" key="1">
    <source>
        <dbReference type="ARBA" id="ARBA00010609"/>
    </source>
</evidence>
<proteinExistence type="inferred from homology"/>
<dbReference type="PANTHER" id="PTHR11709:SF218">
    <property type="entry name" value="L-ASCORBATE OXIDASE"/>
    <property type="match status" value="1"/>
</dbReference>
<dbReference type="GO" id="GO:0016491">
    <property type="term" value="F:oxidoreductase activity"/>
    <property type="evidence" value="ECO:0007669"/>
    <property type="project" value="TreeGrafter"/>
</dbReference>
<dbReference type="EMBL" id="JACGCM010000455">
    <property type="protein sequence ID" value="KAF6171779.1"/>
    <property type="molecule type" value="Genomic_DNA"/>
</dbReference>
<evidence type="ECO:0000259" key="5">
    <source>
        <dbReference type="Pfam" id="PF07732"/>
    </source>
</evidence>
<dbReference type="AlphaFoldDB" id="A0A7J7NX95"/>
<feature type="transmembrane region" description="Helical" evidence="3">
    <location>
        <begin position="171"/>
        <end position="190"/>
    </location>
</feature>
<organism evidence="6 7">
    <name type="scientific">Kingdonia uniflora</name>
    <dbReference type="NCBI Taxonomy" id="39325"/>
    <lineage>
        <taxon>Eukaryota</taxon>
        <taxon>Viridiplantae</taxon>
        <taxon>Streptophyta</taxon>
        <taxon>Embryophyta</taxon>
        <taxon>Tracheophyta</taxon>
        <taxon>Spermatophyta</taxon>
        <taxon>Magnoliopsida</taxon>
        <taxon>Ranunculales</taxon>
        <taxon>Circaeasteraceae</taxon>
        <taxon>Kingdonia</taxon>
    </lineage>
</organism>
<keyword evidence="3" id="KW-0812">Transmembrane</keyword>
<dbReference type="GO" id="GO:0005507">
    <property type="term" value="F:copper ion binding"/>
    <property type="evidence" value="ECO:0007669"/>
    <property type="project" value="InterPro"/>
</dbReference>
<feature type="domain" description="DUF936" evidence="4">
    <location>
        <begin position="1"/>
        <end position="41"/>
    </location>
</feature>
<dbReference type="InterPro" id="IPR048297">
    <property type="entry name" value="DUF936_dom_pln"/>
</dbReference>
<dbReference type="InterPro" id="IPR008972">
    <property type="entry name" value="Cupredoxin"/>
</dbReference>
<dbReference type="SUPFAM" id="SSF49503">
    <property type="entry name" value="Cupredoxins"/>
    <property type="match status" value="1"/>
</dbReference>
<evidence type="ECO:0000256" key="3">
    <source>
        <dbReference type="SAM" id="Phobius"/>
    </source>
</evidence>
<dbReference type="Pfam" id="PF07732">
    <property type="entry name" value="Cu-oxidase_3"/>
    <property type="match status" value="1"/>
</dbReference>
<keyword evidence="3" id="KW-0472">Membrane</keyword>
<keyword evidence="7" id="KW-1185">Reference proteome</keyword>
<evidence type="ECO:0000259" key="4">
    <source>
        <dbReference type="Pfam" id="PF06075"/>
    </source>
</evidence>
<dbReference type="Gene3D" id="2.60.40.420">
    <property type="entry name" value="Cupredoxins - blue copper proteins"/>
    <property type="match status" value="1"/>
</dbReference>
<dbReference type="InterPro" id="IPR045087">
    <property type="entry name" value="Cu-oxidase_fam"/>
</dbReference>
<dbReference type="OrthoDB" id="2121828at2759"/>
<dbReference type="Proteomes" id="UP000541444">
    <property type="component" value="Unassembled WGS sequence"/>
</dbReference>
<dbReference type="PANTHER" id="PTHR11709">
    <property type="entry name" value="MULTI-COPPER OXIDASE"/>
    <property type="match status" value="1"/>
</dbReference>
<sequence length="358" mass="40278">MQLGQFIFVDRLELGSPVPIIQGTKMIPGRHPLVGTPEPIMDIQNNGVKTERTYNPRFSAHKRGSWGSTKHNEIDFAASPMVVKSIPLDFDAMSTPRKQKPSSSSTRNGVSKEQKCISRSPLQTAVGKEEFDSPSQAKKHKSGSLQQSRSRCAKFSEKAAGELRVWVMKRVLFGLLCLCLFISILTVSTVKASKICRYKWEVKYVYKAQDCFKKLVMNINGKTPGPSILAQQGDTVIVELKNGLLTENVAIHWHGIRQIGTPWSDRTEGLTQCPITPGDNFVYQFVVDRLYHAHYGMLRESGLYGSIQVPVPDGVIEPFLSDYDRSIILNDWYDKTPLNKQQDFLQYPFNGLESLSCF</sequence>